<dbReference type="CDD" id="cd11545">
    <property type="entry name" value="NTP-PPase_YP_001813558"/>
    <property type="match status" value="1"/>
</dbReference>
<name>A0A6C0PBK5_9BACL</name>
<dbReference type="Pfam" id="PF01503">
    <property type="entry name" value="PRA-PH"/>
    <property type="match status" value="1"/>
</dbReference>
<dbReference type="RefSeq" id="WP_162645980.1">
    <property type="nucleotide sequence ID" value="NZ_CP048288.1"/>
</dbReference>
<organism evidence="2 3">
    <name type="scientific">Paenibacillus rhizovicinus</name>
    <dbReference type="NCBI Taxonomy" id="2704463"/>
    <lineage>
        <taxon>Bacteria</taxon>
        <taxon>Bacillati</taxon>
        <taxon>Bacillota</taxon>
        <taxon>Bacilli</taxon>
        <taxon>Bacillales</taxon>
        <taxon>Paenibacillaceae</taxon>
        <taxon>Paenibacillus</taxon>
    </lineage>
</organism>
<geneLocation type="plasmid" evidence="2 3">
    <name>unnamed2</name>
</geneLocation>
<evidence type="ECO:0000313" key="3">
    <source>
        <dbReference type="Proteomes" id="UP000479114"/>
    </source>
</evidence>
<accession>A0A6C0PBK5</accession>
<keyword evidence="2" id="KW-0378">Hydrolase</keyword>
<feature type="compositionally biased region" description="Basic and acidic residues" evidence="1">
    <location>
        <begin position="110"/>
        <end position="126"/>
    </location>
</feature>
<keyword evidence="3" id="KW-1185">Reference proteome</keyword>
<proteinExistence type="predicted"/>
<dbReference type="EMBL" id="CP048288">
    <property type="protein sequence ID" value="QHW35846.1"/>
    <property type="molecule type" value="Genomic_DNA"/>
</dbReference>
<dbReference type="GO" id="GO:0016787">
    <property type="term" value="F:hydrolase activity"/>
    <property type="evidence" value="ECO:0007669"/>
    <property type="project" value="UniProtKB-KW"/>
</dbReference>
<dbReference type="Proteomes" id="UP000479114">
    <property type="component" value="Plasmid unnamed2"/>
</dbReference>
<gene>
    <name evidence="2" type="ORF">GZH47_33685</name>
</gene>
<feature type="region of interest" description="Disordered" evidence="1">
    <location>
        <begin position="110"/>
        <end position="129"/>
    </location>
</feature>
<dbReference type="InterPro" id="IPR021130">
    <property type="entry name" value="PRib-ATP_PPHydrolase-like"/>
</dbReference>
<protein>
    <submittedName>
        <fullName evidence="2">HAD family hydrolase</fullName>
    </submittedName>
</protein>
<keyword evidence="2" id="KW-0614">Plasmid</keyword>
<dbReference type="Gene3D" id="1.10.3420.10">
    <property type="entry name" value="putative ntp pyrophosphohydrolase like domain"/>
    <property type="match status" value="1"/>
</dbReference>
<dbReference type="AlphaFoldDB" id="A0A6C0PBK5"/>
<dbReference type="InterPro" id="IPR023292">
    <property type="entry name" value="NTP_PyroPHydrolase-like_dom_sf"/>
</dbReference>
<reference evidence="2 3" key="1">
    <citation type="submission" date="2020-02" db="EMBL/GenBank/DDBJ databases">
        <title>Paenibacillus sp. nov., isolated from rhizosphere soil of tomato.</title>
        <authorList>
            <person name="Weon H.-Y."/>
            <person name="Lee S.A."/>
        </authorList>
    </citation>
    <scope>NUCLEOTIDE SEQUENCE [LARGE SCALE GENOMIC DNA]</scope>
    <source>
        <strain evidence="2 3">14171R-81</strain>
        <plasmid evidence="2 3">unnamed2</plasmid>
    </source>
</reference>
<evidence type="ECO:0000256" key="1">
    <source>
        <dbReference type="SAM" id="MobiDB-lite"/>
    </source>
</evidence>
<evidence type="ECO:0000313" key="2">
    <source>
        <dbReference type="EMBL" id="QHW35846.1"/>
    </source>
</evidence>
<sequence>MSELVGAYQDRTVLNGLDLTYEQVRAFQLAFNHPAMDKPTMLSADRTEKRMSWIQEEVQEFKESDNVVDQADAMIDVIYFAVGTLVEMGVRPQELMDIVQHANMSKLWPDGKPHYKEDGKVKKPDGWEDPYPKLQAAITRQMG</sequence>
<dbReference type="KEGG" id="prz:GZH47_33685"/>